<dbReference type="EMBL" id="GBXM01010873">
    <property type="protein sequence ID" value="JAH97704.1"/>
    <property type="molecule type" value="Transcribed_RNA"/>
</dbReference>
<protein>
    <submittedName>
        <fullName evidence="1">Uncharacterized protein</fullName>
    </submittedName>
</protein>
<dbReference type="AlphaFoldDB" id="A0A0E9X515"/>
<reference evidence="1" key="2">
    <citation type="journal article" date="2015" name="Fish Shellfish Immunol.">
        <title>Early steps in the European eel (Anguilla anguilla)-Vibrio vulnificus interaction in the gills: Role of the RtxA13 toxin.</title>
        <authorList>
            <person name="Callol A."/>
            <person name="Pajuelo D."/>
            <person name="Ebbesson L."/>
            <person name="Teles M."/>
            <person name="MacKenzie S."/>
            <person name="Amaro C."/>
        </authorList>
    </citation>
    <scope>NUCLEOTIDE SEQUENCE</scope>
</reference>
<proteinExistence type="predicted"/>
<sequence length="50" mass="5938">MLCLRKIEKAIYFKKDYITTTMHLTAIDIYFLFQLCSQCNHSYSLLCVNV</sequence>
<organism evidence="1">
    <name type="scientific">Anguilla anguilla</name>
    <name type="common">European freshwater eel</name>
    <name type="synonym">Muraena anguilla</name>
    <dbReference type="NCBI Taxonomy" id="7936"/>
    <lineage>
        <taxon>Eukaryota</taxon>
        <taxon>Metazoa</taxon>
        <taxon>Chordata</taxon>
        <taxon>Craniata</taxon>
        <taxon>Vertebrata</taxon>
        <taxon>Euteleostomi</taxon>
        <taxon>Actinopterygii</taxon>
        <taxon>Neopterygii</taxon>
        <taxon>Teleostei</taxon>
        <taxon>Anguilliformes</taxon>
        <taxon>Anguillidae</taxon>
        <taxon>Anguilla</taxon>
    </lineage>
</organism>
<name>A0A0E9X515_ANGAN</name>
<reference evidence="1" key="1">
    <citation type="submission" date="2014-11" db="EMBL/GenBank/DDBJ databases">
        <authorList>
            <person name="Amaro Gonzalez C."/>
        </authorList>
    </citation>
    <scope>NUCLEOTIDE SEQUENCE</scope>
</reference>
<evidence type="ECO:0000313" key="1">
    <source>
        <dbReference type="EMBL" id="JAH97704.1"/>
    </source>
</evidence>
<accession>A0A0E9X515</accession>